<evidence type="ECO:0000256" key="4">
    <source>
        <dbReference type="ARBA" id="ARBA00023242"/>
    </source>
</evidence>
<dbReference type="AlphaFoldDB" id="A0A8J8NHJ6"/>
<dbReference type="PANTHER" id="PTHR12772">
    <property type="entry name" value="DNA REPLICATION COMPLEX GINS PROTEIN PSF2"/>
    <property type="match status" value="1"/>
</dbReference>
<dbReference type="InterPro" id="IPR056784">
    <property type="entry name" value="PSF2_N"/>
</dbReference>
<evidence type="ECO:0000259" key="6">
    <source>
        <dbReference type="Pfam" id="PF25005"/>
    </source>
</evidence>
<keyword evidence="3" id="KW-0235">DNA replication</keyword>
<dbReference type="InterPro" id="IPR036224">
    <property type="entry name" value="GINS_bundle-like_dom_sf"/>
</dbReference>
<evidence type="ECO:0008006" key="9">
    <source>
        <dbReference type="Google" id="ProtNLM"/>
    </source>
</evidence>
<comment type="subcellular location">
    <subcellularLocation>
        <location evidence="1">Nucleus</location>
    </subcellularLocation>
</comment>
<dbReference type="CDD" id="cd11712">
    <property type="entry name" value="GINS_A_psf2"/>
    <property type="match status" value="1"/>
</dbReference>
<dbReference type="PANTHER" id="PTHR12772:SF0">
    <property type="entry name" value="DNA REPLICATION COMPLEX GINS PROTEIN PSF2"/>
    <property type="match status" value="1"/>
</dbReference>
<name>A0A8J8NHJ6_HALGN</name>
<organism evidence="7 8">
    <name type="scientific">Halteria grandinella</name>
    <dbReference type="NCBI Taxonomy" id="5974"/>
    <lineage>
        <taxon>Eukaryota</taxon>
        <taxon>Sar</taxon>
        <taxon>Alveolata</taxon>
        <taxon>Ciliophora</taxon>
        <taxon>Intramacronucleata</taxon>
        <taxon>Spirotrichea</taxon>
        <taxon>Stichotrichia</taxon>
        <taxon>Sporadotrichida</taxon>
        <taxon>Halteriidae</taxon>
        <taxon>Halteria</taxon>
    </lineage>
</organism>
<evidence type="ECO:0000259" key="5">
    <source>
        <dbReference type="Pfam" id="PF05916"/>
    </source>
</evidence>
<gene>
    <name evidence="7" type="ORF">FGO68_gene740</name>
</gene>
<dbReference type="Gene3D" id="1.20.58.1020">
    <property type="match status" value="1"/>
</dbReference>
<accession>A0A8J8NHJ6</accession>
<dbReference type="OrthoDB" id="1938138at2759"/>
<keyword evidence="4" id="KW-0539">Nucleus</keyword>
<dbReference type="Proteomes" id="UP000785679">
    <property type="component" value="Unassembled WGS sequence"/>
</dbReference>
<dbReference type="SUPFAM" id="SSF160059">
    <property type="entry name" value="PriA/YqbF domain"/>
    <property type="match status" value="1"/>
</dbReference>
<dbReference type="SUPFAM" id="SSF158573">
    <property type="entry name" value="GINS helical bundle-like"/>
    <property type="match status" value="1"/>
</dbReference>
<evidence type="ECO:0000256" key="2">
    <source>
        <dbReference type="ARBA" id="ARBA00010565"/>
    </source>
</evidence>
<dbReference type="Pfam" id="PF25005">
    <property type="entry name" value="PSF2_N"/>
    <property type="match status" value="1"/>
</dbReference>
<dbReference type="GO" id="GO:0000811">
    <property type="term" value="C:GINS complex"/>
    <property type="evidence" value="ECO:0007669"/>
    <property type="project" value="TreeGrafter"/>
</dbReference>
<dbReference type="Gene3D" id="3.40.5.50">
    <property type="match status" value="1"/>
</dbReference>
<dbReference type="EMBL" id="RRYP01015368">
    <property type="protein sequence ID" value="TNV75532.1"/>
    <property type="molecule type" value="Genomic_DNA"/>
</dbReference>
<dbReference type="InterPro" id="IPR007257">
    <property type="entry name" value="GINS_Psf2"/>
</dbReference>
<comment type="caution">
    <text evidence="7">The sequence shown here is derived from an EMBL/GenBank/DDBJ whole genome shotgun (WGS) entry which is preliminary data.</text>
</comment>
<reference evidence="7" key="1">
    <citation type="submission" date="2019-06" db="EMBL/GenBank/DDBJ databases">
        <authorList>
            <person name="Zheng W."/>
        </authorList>
    </citation>
    <scope>NUCLEOTIDE SEQUENCE</scope>
    <source>
        <strain evidence="7">QDHG01</strain>
    </source>
</reference>
<feature type="domain" description="GINS subunit" evidence="5">
    <location>
        <begin position="70"/>
        <end position="164"/>
    </location>
</feature>
<evidence type="ECO:0000256" key="3">
    <source>
        <dbReference type="ARBA" id="ARBA00022705"/>
    </source>
</evidence>
<comment type="similarity">
    <text evidence="2">Belongs to the GINS2/PSF2 family.</text>
</comment>
<dbReference type="CDD" id="cd21694">
    <property type="entry name" value="GINS_B_Psf2"/>
    <property type="match status" value="1"/>
</dbReference>
<evidence type="ECO:0000256" key="1">
    <source>
        <dbReference type="ARBA" id="ARBA00004123"/>
    </source>
</evidence>
<dbReference type="InterPro" id="IPR021151">
    <property type="entry name" value="GINS_A"/>
</dbReference>
<dbReference type="GO" id="GO:0006260">
    <property type="term" value="P:DNA replication"/>
    <property type="evidence" value="ECO:0007669"/>
    <property type="project" value="UniProtKB-KW"/>
</dbReference>
<dbReference type="FunFam" id="3.40.5.50:FF:000001">
    <property type="entry name" value="DNA replication complex GINS protein PSF2"/>
    <property type="match status" value="1"/>
</dbReference>
<proteinExistence type="inferred from homology"/>
<dbReference type="GO" id="GO:0000727">
    <property type="term" value="P:double-strand break repair via break-induced replication"/>
    <property type="evidence" value="ECO:0007669"/>
    <property type="project" value="TreeGrafter"/>
</dbReference>
<protein>
    <recommendedName>
        <fullName evidence="9">DNA replication complex GINS protein PSF2</fullName>
    </recommendedName>
</protein>
<evidence type="ECO:0000313" key="8">
    <source>
        <dbReference type="Proteomes" id="UP000785679"/>
    </source>
</evidence>
<feature type="domain" description="DNA replication complex GINS protein PSF2 N-terminal" evidence="6">
    <location>
        <begin position="7"/>
        <end position="65"/>
    </location>
</feature>
<sequence>MNYKNYTPQENEFFAENELIQIIPNFRENPFDFISGTFGPFRPGRPVTVPLWLAIYLKQRNKCQVQLPIWLDYDTLTKIKGIERESGDIFSEDIPYYYFELAHLLFTHCSDEFAHLQKMKSVLEDIFELRKEKLIRMLKKVDPVTPVKYLSTAGAVELNVIRPAFGAAYTVAGQMQNILDNCEKAIEANAQGGASQQE</sequence>
<keyword evidence="8" id="KW-1185">Reference proteome</keyword>
<dbReference type="Pfam" id="PF05916">
    <property type="entry name" value="Sld5"/>
    <property type="match status" value="1"/>
</dbReference>
<evidence type="ECO:0000313" key="7">
    <source>
        <dbReference type="EMBL" id="TNV75532.1"/>
    </source>
</evidence>